<evidence type="ECO:0000256" key="7">
    <source>
        <dbReference type="ARBA" id="ARBA00022692"/>
    </source>
</evidence>
<keyword evidence="10 12" id="KW-0472">Membrane</keyword>
<dbReference type="InterPro" id="IPR019533">
    <property type="entry name" value="Peptidase_S26"/>
</dbReference>
<dbReference type="InterPro" id="IPR036286">
    <property type="entry name" value="LexA/Signal_pep-like_sf"/>
</dbReference>
<evidence type="ECO:0000256" key="3">
    <source>
        <dbReference type="ARBA" id="ARBA00009370"/>
    </source>
</evidence>
<comment type="similarity">
    <text evidence="3 13">Belongs to the peptidase S26 family.</text>
</comment>
<feature type="active site" evidence="11">
    <location>
        <position position="69"/>
    </location>
</feature>
<keyword evidence="6 12" id="KW-0645">Protease</keyword>
<evidence type="ECO:0000256" key="1">
    <source>
        <dbReference type="ARBA" id="ARBA00000677"/>
    </source>
</evidence>
<dbReference type="InterPro" id="IPR019757">
    <property type="entry name" value="Pept_S26A_signal_pept_1_Lys-AS"/>
</dbReference>
<evidence type="ECO:0000256" key="9">
    <source>
        <dbReference type="ARBA" id="ARBA00022989"/>
    </source>
</evidence>
<evidence type="ECO:0000259" key="14">
    <source>
        <dbReference type="Pfam" id="PF10502"/>
    </source>
</evidence>
<dbReference type="PRINTS" id="PR00727">
    <property type="entry name" value="LEADERPTASE"/>
</dbReference>
<dbReference type="Proteomes" id="UP000182110">
    <property type="component" value="Unassembled WGS sequence"/>
</dbReference>
<evidence type="ECO:0000313" key="16">
    <source>
        <dbReference type="Proteomes" id="UP000182110"/>
    </source>
</evidence>
<reference evidence="15 16" key="1">
    <citation type="journal article" date="2014" name="Genome Announc.">
        <title>Genome Sequence of Bacillus simplex Strain P558, Isolated from a Human Fecal Sample.</title>
        <authorList>
            <person name="Croce O."/>
            <person name="Hugon P."/>
            <person name="Lagier J.C."/>
            <person name="Bibi F."/>
            <person name="Robert C."/>
            <person name="Azhar E.I."/>
            <person name="Raoult D."/>
            <person name="Fournier P.E."/>
        </authorList>
    </citation>
    <scope>NUCLEOTIDE SEQUENCE [LARGE SCALE GENOMIC DNA]</scope>
    <source>
        <strain evidence="15 16">P558</strain>
    </source>
</reference>
<keyword evidence="8 12" id="KW-0378">Hydrolase</keyword>
<dbReference type="GO" id="GO:0006465">
    <property type="term" value="P:signal peptide processing"/>
    <property type="evidence" value="ECO:0007669"/>
    <property type="project" value="InterPro"/>
</dbReference>
<keyword evidence="16" id="KW-1185">Reference proteome</keyword>
<feature type="domain" description="Peptidase S26" evidence="14">
    <location>
        <begin position="39"/>
        <end position="205"/>
    </location>
</feature>
<dbReference type="Gene3D" id="2.10.109.10">
    <property type="entry name" value="Umud Fragment, subunit A"/>
    <property type="match status" value="1"/>
</dbReference>
<evidence type="ECO:0000313" key="15">
    <source>
        <dbReference type="EMBL" id="CEG34151.1"/>
    </source>
</evidence>
<dbReference type="SUPFAM" id="SSF51306">
    <property type="entry name" value="LexA/Signal peptidase"/>
    <property type="match status" value="1"/>
</dbReference>
<evidence type="ECO:0000256" key="4">
    <source>
        <dbReference type="ARBA" id="ARBA00013208"/>
    </source>
</evidence>
<dbReference type="EMBL" id="CCXW01000001">
    <property type="protein sequence ID" value="CEG34151.1"/>
    <property type="molecule type" value="Genomic_DNA"/>
</dbReference>
<protein>
    <recommendedName>
        <fullName evidence="4 12">Signal peptidase I</fullName>
        <ecNumber evidence="4 12">3.4.21.89</ecNumber>
    </recommendedName>
</protein>
<accession>A0AAN2TUK7</accession>
<evidence type="ECO:0000256" key="13">
    <source>
        <dbReference type="RuleBase" id="RU362042"/>
    </source>
</evidence>
<proteinExistence type="inferred from homology"/>
<gene>
    <name evidence="15" type="primary">sipM_2</name>
    <name evidence="15" type="ORF">BN1180_04346</name>
</gene>
<name>A0AAN2TUK7_9BACI</name>
<comment type="catalytic activity">
    <reaction evidence="1 12">
        <text>Cleavage of hydrophobic, N-terminal signal or leader sequences from secreted and periplasmic proteins.</text>
        <dbReference type="EC" id="3.4.21.89"/>
    </reaction>
</comment>
<evidence type="ECO:0000256" key="5">
    <source>
        <dbReference type="ARBA" id="ARBA00022475"/>
    </source>
</evidence>
<dbReference type="AlphaFoldDB" id="A0AAN2TUK7"/>
<dbReference type="FunFam" id="2.10.109.10:FF:000008">
    <property type="entry name" value="Signal peptidase I"/>
    <property type="match status" value="1"/>
</dbReference>
<dbReference type="PANTHER" id="PTHR43390:SF8">
    <property type="entry name" value="SIGNAL PEPTIDASE I"/>
    <property type="match status" value="1"/>
</dbReference>
<evidence type="ECO:0000256" key="2">
    <source>
        <dbReference type="ARBA" id="ARBA00004401"/>
    </source>
</evidence>
<evidence type="ECO:0000256" key="11">
    <source>
        <dbReference type="PIRSR" id="PIRSR600223-1"/>
    </source>
</evidence>
<keyword evidence="5" id="KW-1003">Cell membrane</keyword>
<dbReference type="PANTHER" id="PTHR43390">
    <property type="entry name" value="SIGNAL PEPTIDASE I"/>
    <property type="match status" value="1"/>
</dbReference>
<organism evidence="15 16">
    <name type="scientific">Peribacillus simplex</name>
    <dbReference type="NCBI Taxonomy" id="1478"/>
    <lineage>
        <taxon>Bacteria</taxon>
        <taxon>Bacillati</taxon>
        <taxon>Bacillota</taxon>
        <taxon>Bacilli</taxon>
        <taxon>Bacillales</taxon>
        <taxon>Bacillaceae</taxon>
        <taxon>Peribacillus</taxon>
    </lineage>
</organism>
<keyword evidence="7 12" id="KW-0812">Transmembrane</keyword>
<keyword evidence="9 12" id="KW-1133">Transmembrane helix</keyword>
<feature type="transmembrane region" description="Helical" evidence="12">
    <location>
        <begin position="44"/>
        <end position="65"/>
    </location>
</feature>
<dbReference type="InterPro" id="IPR019756">
    <property type="entry name" value="Pept_S26A_signal_pept_1_Ser-AS"/>
</dbReference>
<dbReference type="Pfam" id="PF10502">
    <property type="entry name" value="Peptidase_S26"/>
    <property type="match status" value="1"/>
</dbReference>
<dbReference type="InterPro" id="IPR000223">
    <property type="entry name" value="Pept_S26A_signal_pept_1"/>
</dbReference>
<comment type="subcellular location">
    <subcellularLocation>
        <location evidence="2">Cell membrane</location>
        <topology evidence="2">Single-pass type II membrane protein</topology>
    </subcellularLocation>
    <subcellularLocation>
        <location evidence="13">Membrane</location>
        <topology evidence="13">Single-pass type II membrane protein</topology>
    </subcellularLocation>
</comment>
<dbReference type="CDD" id="cd06530">
    <property type="entry name" value="S26_SPase_I"/>
    <property type="match status" value="1"/>
</dbReference>
<dbReference type="PROSITE" id="PS00760">
    <property type="entry name" value="SPASE_I_2"/>
    <property type="match status" value="1"/>
</dbReference>
<dbReference type="PROSITE" id="PS00501">
    <property type="entry name" value="SPASE_I_1"/>
    <property type="match status" value="1"/>
</dbReference>
<evidence type="ECO:0000256" key="8">
    <source>
        <dbReference type="ARBA" id="ARBA00022801"/>
    </source>
</evidence>
<comment type="caution">
    <text evidence="15">The sequence shown here is derived from an EMBL/GenBank/DDBJ whole genome shotgun (WGS) entry which is preliminary data.</text>
</comment>
<sequence length="214" mass="24586">MQCVKCGYLYDVIMKGLCYNGMNKKQREGLRVEKRKEVFSWIKAILIAVILAFLIRTYIFAPIVVDGESMMPTLQDHERIVLTKFGTNIDNIDRFDIVVFHATVDKDYIKRVIGLPGDHIEYKDDTLYINGKAYEEPYLDKYKNQMASGVPLTESFKLEDITGSMTVPEDQLFLMGDNRQNSLDSREIGTISVDEIVGKANLVYWPINEIKIVK</sequence>
<dbReference type="GO" id="GO:0005886">
    <property type="term" value="C:plasma membrane"/>
    <property type="evidence" value="ECO:0007669"/>
    <property type="project" value="UniProtKB-SubCell"/>
</dbReference>
<dbReference type="EC" id="3.4.21.89" evidence="4 12"/>
<dbReference type="NCBIfam" id="TIGR02227">
    <property type="entry name" value="sigpep_I_bact"/>
    <property type="match status" value="1"/>
</dbReference>
<evidence type="ECO:0000256" key="12">
    <source>
        <dbReference type="RuleBase" id="RU003993"/>
    </source>
</evidence>
<evidence type="ECO:0000256" key="10">
    <source>
        <dbReference type="ARBA" id="ARBA00023136"/>
    </source>
</evidence>
<dbReference type="GO" id="GO:0004252">
    <property type="term" value="F:serine-type endopeptidase activity"/>
    <property type="evidence" value="ECO:0007669"/>
    <property type="project" value="InterPro"/>
</dbReference>
<feature type="active site" evidence="11">
    <location>
        <position position="110"/>
    </location>
</feature>
<evidence type="ECO:0000256" key="6">
    <source>
        <dbReference type="ARBA" id="ARBA00022670"/>
    </source>
</evidence>
<dbReference type="GO" id="GO:0009003">
    <property type="term" value="F:signal peptidase activity"/>
    <property type="evidence" value="ECO:0007669"/>
    <property type="project" value="UniProtKB-EC"/>
</dbReference>